<dbReference type="InterPro" id="IPR011055">
    <property type="entry name" value="Dup_hybrid_motif"/>
</dbReference>
<dbReference type="OrthoDB" id="1242806at2"/>
<name>A0A5E4SGF3_9BURK</name>
<proteinExistence type="predicted"/>
<dbReference type="RefSeq" id="WP_150695712.1">
    <property type="nucleotide sequence ID" value="NZ_CABPRZ010000002.1"/>
</dbReference>
<sequence length="354" mass="39387">MIISPPFLPEVAANSKALDPLMDAVDEFSTYYGVYPIAADRRWHCGLHLNPRDQAMPVRAIADGDVVAYRVCKKAISDGTKNPDGTDQLNSNLGFVLLKHTTETGENRTLTYFSLYMHLLDMEGTNQLPGRVPAAGSAPHVLPDWLRNDTEGVVSGEGKKVYRKDVLGYMGKCQGHFGVHFEIFMLPDDYKAYFGATQLDVAQPSTPAGTDYWGHTYYVIPKEQIFSPLPPGVDGNNKLKGIEFHPLPGGENKQALYVETYFHKGDKFTKVWQVAPDGKRVYLTDGPVKDPVAEYEYKMYDRATKLYPACPSDGYELLRFGRILSSPATLPPREARSHFAPSTQSPFDLGGRDL</sequence>
<accession>A0A5E4SGF3</accession>
<evidence type="ECO:0000256" key="1">
    <source>
        <dbReference type="SAM" id="MobiDB-lite"/>
    </source>
</evidence>
<feature type="region of interest" description="Disordered" evidence="1">
    <location>
        <begin position="331"/>
        <end position="354"/>
    </location>
</feature>
<dbReference type="Gene3D" id="2.70.70.10">
    <property type="entry name" value="Glucose Permease (Domain IIA)"/>
    <property type="match status" value="1"/>
</dbReference>
<evidence type="ECO:0000313" key="3">
    <source>
        <dbReference type="Proteomes" id="UP000414233"/>
    </source>
</evidence>
<keyword evidence="3" id="KW-1185">Reference proteome</keyword>
<organism evidence="2 3">
    <name type="scientific">Pandoraea terrae</name>
    <dbReference type="NCBI Taxonomy" id="1537710"/>
    <lineage>
        <taxon>Bacteria</taxon>
        <taxon>Pseudomonadati</taxon>
        <taxon>Pseudomonadota</taxon>
        <taxon>Betaproteobacteria</taxon>
        <taxon>Burkholderiales</taxon>
        <taxon>Burkholderiaceae</taxon>
        <taxon>Pandoraea</taxon>
    </lineage>
</organism>
<dbReference type="EMBL" id="CABPRZ010000002">
    <property type="protein sequence ID" value="VVD74986.1"/>
    <property type="molecule type" value="Genomic_DNA"/>
</dbReference>
<dbReference type="Proteomes" id="UP000414233">
    <property type="component" value="Unassembled WGS sequence"/>
</dbReference>
<dbReference type="AlphaFoldDB" id="A0A5E4SGF3"/>
<gene>
    <name evidence="2" type="ORF">PTE30175_00772</name>
</gene>
<protein>
    <submittedName>
        <fullName evidence="2">Uncharacterized protein</fullName>
    </submittedName>
</protein>
<evidence type="ECO:0000313" key="2">
    <source>
        <dbReference type="EMBL" id="VVD74986.1"/>
    </source>
</evidence>
<reference evidence="2 3" key="1">
    <citation type="submission" date="2019-08" db="EMBL/GenBank/DDBJ databases">
        <authorList>
            <person name="Peeters C."/>
        </authorList>
    </citation>
    <scope>NUCLEOTIDE SEQUENCE [LARGE SCALE GENOMIC DNA]</scope>
    <source>
        <strain evidence="2 3">LMG 30175</strain>
    </source>
</reference>